<sequence length="714" mass="83258">MKISFRRVQTKILLSFLLLITLAGVIGGIAFLYQGSINRYQAYKDDLNELRHLMAQIDVLQKDFIVVDARDEVFMGSGKSKNITLIETNIRESKKLLARLNENPTTKEFNLNQKIQALTEAREKYNRLFELLRKRIRERGFKSFGMEGRMRDYVHFLEKVDVDKELVLQLRRHEKDFFLRKDLDYKTKLHQTADKLKRKIVDSPLDDKRKETFMEYIADYEKMFDLIVEIEQEIGFDSKKGLRGELAKIYEQINNEVQSLFEVISFYVEGLIFRARLIVIAALIIMLVTGGFFAVYFSFSISQPIIVLDRVAKSVVKGLRSQDEFLDRITTDDEVGDLAKNFKIMLQKLRTSIQEAEQRNEQLQEFISQEKQRSWENEGFAVFGEILKNNNDNIVKQSYEIITELTKRTNSVQGGLFIVSGSDEAPYLELTAAYAYDRQKYLKKRINFGEGLIGETWREGDTKLITDIPEDYTFIKSGTGILKPTAILIVPIKTDEKIEGVLELASMQVYEQYVIDFIERLSRRIATNIAAVKANEKNLKLLAEAQDFNKQIEEKELELQRRVKEYDTWMQEFEAKLNNVSEESAIFQMILGKIYDGIIITDEKFTILKVNTFILRKFRYKRSQLEGQSVDVLIEADYKNIIDLKDRKFQLNYKVLNKRTTGKIIDQFGNQTLVQMVAGKLEVERKIFYVFLFNELSQEDVAMFNKGDSFLSQN</sequence>
<evidence type="ECO:0000256" key="12">
    <source>
        <dbReference type="SAM" id="Coils"/>
    </source>
</evidence>
<dbReference type="EC" id="2.7.13.3" evidence="3"/>
<evidence type="ECO:0000256" key="6">
    <source>
        <dbReference type="ARBA" id="ARBA00022679"/>
    </source>
</evidence>
<feature type="coiled-coil region" evidence="12">
    <location>
        <begin position="531"/>
        <end position="565"/>
    </location>
</feature>
<evidence type="ECO:0000256" key="10">
    <source>
        <dbReference type="ARBA" id="ARBA00023012"/>
    </source>
</evidence>
<comment type="catalytic activity">
    <reaction evidence="1">
        <text>ATP + protein L-histidine = ADP + protein N-phospho-L-histidine.</text>
        <dbReference type="EC" id="2.7.13.3"/>
    </reaction>
</comment>
<evidence type="ECO:0000256" key="11">
    <source>
        <dbReference type="ARBA" id="ARBA00023136"/>
    </source>
</evidence>
<evidence type="ECO:0000256" key="2">
    <source>
        <dbReference type="ARBA" id="ARBA00004651"/>
    </source>
</evidence>
<comment type="caution">
    <text evidence="15">The sequence shown here is derived from an EMBL/GenBank/DDBJ whole genome shotgun (WGS) entry which is preliminary data.</text>
</comment>
<dbReference type="Gene3D" id="3.30.450.20">
    <property type="entry name" value="PAS domain"/>
    <property type="match status" value="1"/>
</dbReference>
<dbReference type="InterPro" id="IPR050398">
    <property type="entry name" value="HssS/ArlS-like"/>
</dbReference>
<dbReference type="GO" id="GO:0004673">
    <property type="term" value="F:protein histidine kinase activity"/>
    <property type="evidence" value="ECO:0007669"/>
    <property type="project" value="UniProtKB-EC"/>
</dbReference>
<keyword evidence="4" id="KW-1003">Cell membrane</keyword>
<evidence type="ECO:0000256" key="13">
    <source>
        <dbReference type="SAM" id="Phobius"/>
    </source>
</evidence>
<keyword evidence="9" id="KW-0067">ATP-binding</keyword>
<evidence type="ECO:0000256" key="4">
    <source>
        <dbReference type="ARBA" id="ARBA00022475"/>
    </source>
</evidence>
<reference evidence="15 16" key="1">
    <citation type="submission" date="2017-06" db="EMBL/GenBank/DDBJ databases">
        <title>Raineya orbicola gen. nov., sp. nov. a slightly thermophilic bacterium of the phylum Bacteroidetes and the description of Raineyaceae fam. nov.</title>
        <authorList>
            <person name="Albuquerque L."/>
            <person name="Polonia A.R.M."/>
            <person name="Barroso C."/>
            <person name="Froufe H.J.C."/>
            <person name="Lage O."/>
            <person name="Lobo-Da-Cunha A."/>
            <person name="Egas C."/>
            <person name="Da Costa M.S."/>
        </authorList>
    </citation>
    <scope>NUCLEOTIDE SEQUENCE [LARGE SCALE GENOMIC DNA]</scope>
    <source>
        <strain evidence="15 16">SPSPC-11</strain>
    </source>
</reference>
<dbReference type="SUPFAM" id="SSF55785">
    <property type="entry name" value="PYP-like sensor domain (PAS domain)"/>
    <property type="match status" value="1"/>
</dbReference>
<comment type="subcellular location">
    <subcellularLocation>
        <location evidence="2">Cell membrane</location>
        <topology evidence="2">Multi-pass membrane protein</topology>
    </subcellularLocation>
</comment>
<accession>A0A2N3IJ09</accession>
<keyword evidence="6" id="KW-0808">Transferase</keyword>
<proteinExistence type="predicted"/>
<dbReference type="InterPro" id="IPR003660">
    <property type="entry name" value="HAMP_dom"/>
</dbReference>
<dbReference type="SUPFAM" id="SSF55781">
    <property type="entry name" value="GAF domain-like"/>
    <property type="match status" value="1"/>
</dbReference>
<dbReference type="InterPro" id="IPR003018">
    <property type="entry name" value="GAF"/>
</dbReference>
<dbReference type="EMBL" id="NKXO01000008">
    <property type="protein sequence ID" value="PKQ70261.1"/>
    <property type="molecule type" value="Genomic_DNA"/>
</dbReference>
<gene>
    <name evidence="15" type="ORF">Rain11_0640</name>
</gene>
<evidence type="ECO:0000259" key="14">
    <source>
        <dbReference type="PROSITE" id="PS50885"/>
    </source>
</evidence>
<dbReference type="RefSeq" id="WP_101357904.1">
    <property type="nucleotide sequence ID" value="NZ_NKXO01000008.1"/>
</dbReference>
<dbReference type="OrthoDB" id="1120715at2"/>
<dbReference type="InterPro" id="IPR035965">
    <property type="entry name" value="PAS-like_dom_sf"/>
</dbReference>
<keyword evidence="5" id="KW-0597">Phosphoprotein</keyword>
<feature type="coiled-coil region" evidence="12">
    <location>
        <begin position="339"/>
        <end position="373"/>
    </location>
</feature>
<keyword evidence="8" id="KW-0418">Kinase</keyword>
<dbReference type="Pfam" id="PF13185">
    <property type="entry name" value="GAF_2"/>
    <property type="match status" value="1"/>
</dbReference>
<keyword evidence="12" id="KW-0175">Coiled coil</keyword>
<dbReference type="PROSITE" id="PS50885">
    <property type="entry name" value="HAMP"/>
    <property type="match status" value="1"/>
</dbReference>
<dbReference type="GO" id="GO:0005524">
    <property type="term" value="F:ATP binding"/>
    <property type="evidence" value="ECO:0007669"/>
    <property type="project" value="UniProtKB-KW"/>
</dbReference>
<dbReference type="InterPro" id="IPR029016">
    <property type="entry name" value="GAF-like_dom_sf"/>
</dbReference>
<keyword evidence="11 13" id="KW-0472">Membrane</keyword>
<protein>
    <recommendedName>
        <fullName evidence="3">histidine kinase</fullName>
        <ecNumber evidence="3">2.7.13.3</ecNumber>
    </recommendedName>
</protein>
<evidence type="ECO:0000256" key="8">
    <source>
        <dbReference type="ARBA" id="ARBA00022777"/>
    </source>
</evidence>
<feature type="domain" description="HAMP" evidence="14">
    <location>
        <begin position="299"/>
        <end position="354"/>
    </location>
</feature>
<keyword evidence="10" id="KW-0902">Two-component regulatory system</keyword>
<keyword evidence="16" id="KW-1185">Reference proteome</keyword>
<dbReference type="GO" id="GO:0005886">
    <property type="term" value="C:plasma membrane"/>
    <property type="evidence" value="ECO:0007669"/>
    <property type="project" value="UniProtKB-SubCell"/>
</dbReference>
<evidence type="ECO:0000313" key="15">
    <source>
        <dbReference type="EMBL" id="PKQ70261.1"/>
    </source>
</evidence>
<evidence type="ECO:0000256" key="9">
    <source>
        <dbReference type="ARBA" id="ARBA00022840"/>
    </source>
</evidence>
<dbReference type="AlphaFoldDB" id="A0A2N3IJ09"/>
<evidence type="ECO:0000256" key="7">
    <source>
        <dbReference type="ARBA" id="ARBA00022741"/>
    </source>
</evidence>
<dbReference type="Gene3D" id="6.10.340.10">
    <property type="match status" value="1"/>
</dbReference>
<keyword evidence="13" id="KW-1133">Transmembrane helix</keyword>
<feature type="transmembrane region" description="Helical" evidence="13">
    <location>
        <begin position="12"/>
        <end position="33"/>
    </location>
</feature>
<evidence type="ECO:0000256" key="5">
    <source>
        <dbReference type="ARBA" id="ARBA00022553"/>
    </source>
</evidence>
<name>A0A2N3IJ09_9BACT</name>
<organism evidence="15 16">
    <name type="scientific">Raineya orbicola</name>
    <dbReference type="NCBI Taxonomy" id="2016530"/>
    <lineage>
        <taxon>Bacteria</taxon>
        <taxon>Pseudomonadati</taxon>
        <taxon>Bacteroidota</taxon>
        <taxon>Cytophagia</taxon>
        <taxon>Cytophagales</taxon>
        <taxon>Raineyaceae</taxon>
        <taxon>Raineya</taxon>
    </lineage>
</organism>
<dbReference type="PANTHER" id="PTHR45528">
    <property type="entry name" value="SENSOR HISTIDINE KINASE CPXA"/>
    <property type="match status" value="1"/>
</dbReference>
<dbReference type="PANTHER" id="PTHR45528:SF1">
    <property type="entry name" value="SENSOR HISTIDINE KINASE CPXA"/>
    <property type="match status" value="1"/>
</dbReference>
<dbReference type="SMART" id="SM00065">
    <property type="entry name" value="GAF"/>
    <property type="match status" value="1"/>
</dbReference>
<keyword evidence="7" id="KW-0547">Nucleotide-binding</keyword>
<feature type="coiled-coil region" evidence="12">
    <location>
        <begin position="43"/>
        <end position="135"/>
    </location>
</feature>
<evidence type="ECO:0000313" key="16">
    <source>
        <dbReference type="Proteomes" id="UP000233387"/>
    </source>
</evidence>
<evidence type="ECO:0000256" key="1">
    <source>
        <dbReference type="ARBA" id="ARBA00000085"/>
    </source>
</evidence>
<dbReference type="Gene3D" id="3.30.450.40">
    <property type="match status" value="1"/>
</dbReference>
<dbReference type="GO" id="GO:0000160">
    <property type="term" value="P:phosphorelay signal transduction system"/>
    <property type="evidence" value="ECO:0007669"/>
    <property type="project" value="UniProtKB-KW"/>
</dbReference>
<dbReference type="Proteomes" id="UP000233387">
    <property type="component" value="Unassembled WGS sequence"/>
</dbReference>
<keyword evidence="13" id="KW-0812">Transmembrane</keyword>
<feature type="transmembrane region" description="Helical" evidence="13">
    <location>
        <begin position="277"/>
        <end position="299"/>
    </location>
</feature>
<evidence type="ECO:0000256" key="3">
    <source>
        <dbReference type="ARBA" id="ARBA00012438"/>
    </source>
</evidence>